<evidence type="ECO:0000259" key="1">
    <source>
        <dbReference type="PROSITE" id="PS51736"/>
    </source>
</evidence>
<reference evidence="2" key="1">
    <citation type="submission" date="2019-11" db="EMBL/GenBank/DDBJ databases">
        <authorList>
            <person name="Feng L."/>
        </authorList>
    </citation>
    <scope>NUCLEOTIDE SEQUENCE</scope>
    <source>
        <strain evidence="2">FplautiiLFYP42</strain>
    </source>
</reference>
<evidence type="ECO:0000313" key="2">
    <source>
        <dbReference type="EMBL" id="VYU26840.1"/>
    </source>
</evidence>
<dbReference type="Pfam" id="PF00239">
    <property type="entry name" value="Resolvase"/>
    <property type="match status" value="1"/>
</dbReference>
<name>A0A6N3DD84_FLAPL</name>
<dbReference type="RefSeq" id="WP_156621437.1">
    <property type="nucleotide sequence ID" value="NZ_CACRUB010000031.1"/>
</dbReference>
<accession>A0A6N3DD84</accession>
<protein>
    <submittedName>
        <fullName evidence="2">Transposon Tn552 DNA-invertase bin3</fullName>
    </submittedName>
</protein>
<dbReference type="InterPro" id="IPR006119">
    <property type="entry name" value="Resolv_N"/>
</dbReference>
<dbReference type="PROSITE" id="PS51736">
    <property type="entry name" value="RECOMBINASES_3"/>
    <property type="match status" value="1"/>
</dbReference>
<dbReference type="EMBL" id="CACRUB010000031">
    <property type="protein sequence ID" value="VYU26840.1"/>
    <property type="molecule type" value="Genomic_DNA"/>
</dbReference>
<proteinExistence type="predicted"/>
<dbReference type="GO" id="GO:0000150">
    <property type="term" value="F:DNA strand exchange activity"/>
    <property type="evidence" value="ECO:0007669"/>
    <property type="project" value="InterPro"/>
</dbReference>
<dbReference type="SUPFAM" id="SSF53041">
    <property type="entry name" value="Resolvase-like"/>
    <property type="match status" value="1"/>
</dbReference>
<gene>
    <name evidence="2" type="primary">bin3_2</name>
    <name evidence="2" type="ORF">FPLFYP42_01765</name>
</gene>
<dbReference type="InterPro" id="IPR036162">
    <property type="entry name" value="Resolvase-like_N_sf"/>
</dbReference>
<organism evidence="2">
    <name type="scientific">Flavonifractor plautii</name>
    <name type="common">Fusobacterium plautii</name>
    <dbReference type="NCBI Taxonomy" id="292800"/>
    <lineage>
        <taxon>Bacteria</taxon>
        <taxon>Bacillati</taxon>
        <taxon>Bacillota</taxon>
        <taxon>Clostridia</taxon>
        <taxon>Eubacteriales</taxon>
        <taxon>Oscillospiraceae</taxon>
        <taxon>Flavonifractor</taxon>
    </lineage>
</organism>
<dbReference type="GO" id="GO:0003677">
    <property type="term" value="F:DNA binding"/>
    <property type="evidence" value="ECO:0007669"/>
    <property type="project" value="InterPro"/>
</dbReference>
<sequence>MRYGYCRISKPKQSIERQIRNIKALYPDAVIVQEVFTRTRLDRKEWQKLMRVIQPGDTIIFDSVSRMSGNAEEGFAAYQELYEKGITLVFLKEPHINTETYKTALESNIKLTGSNVDFILEGVNRYLMELAKEQIRLAFEQSEKEVEDLHQRTREGIETARLNGKQIGRQKGASVVTQKSLIAKELILKRSQDFNGTLTDTEMIKLTGIARNTYYKYKRELKKEQEA</sequence>
<dbReference type="Gene3D" id="3.40.50.1390">
    <property type="entry name" value="Resolvase, N-terminal catalytic domain"/>
    <property type="match status" value="1"/>
</dbReference>
<dbReference type="AlphaFoldDB" id="A0A6N3DD84"/>
<dbReference type="CDD" id="cd03768">
    <property type="entry name" value="SR_ResInv"/>
    <property type="match status" value="1"/>
</dbReference>
<feature type="domain" description="Resolvase/invertase-type recombinase catalytic" evidence="1">
    <location>
        <begin position="1"/>
        <end position="164"/>
    </location>
</feature>
<dbReference type="SMART" id="SM00857">
    <property type="entry name" value="Resolvase"/>
    <property type="match status" value="1"/>
</dbReference>